<sequence length="72" mass="8346">MPKMKTHNATANRFTMIRKKKAGVKSTQIIKRSEGQDHFNARQSGKTRRNKRSDNTQSNAMRKTIIRALPYN</sequence>
<proteinExistence type="predicted"/>
<evidence type="ECO:0000313" key="2">
    <source>
        <dbReference type="EMBL" id="OGH66320.1"/>
    </source>
</evidence>
<reference evidence="2 3" key="1">
    <citation type="journal article" date="2016" name="Nat. Commun.">
        <title>Thousands of microbial genomes shed light on interconnected biogeochemical processes in an aquifer system.</title>
        <authorList>
            <person name="Anantharaman K."/>
            <person name="Brown C.T."/>
            <person name="Hug L.A."/>
            <person name="Sharon I."/>
            <person name="Castelle C.J."/>
            <person name="Probst A.J."/>
            <person name="Thomas B.C."/>
            <person name="Singh A."/>
            <person name="Wilkins M.J."/>
            <person name="Karaoz U."/>
            <person name="Brodie E.L."/>
            <person name="Williams K.H."/>
            <person name="Hubbard S.S."/>
            <person name="Banfield J.F."/>
        </authorList>
    </citation>
    <scope>NUCLEOTIDE SEQUENCE [LARGE SCALE GENOMIC DNA]</scope>
</reference>
<dbReference type="SUPFAM" id="SSF143034">
    <property type="entry name" value="L35p-like"/>
    <property type="match status" value="1"/>
</dbReference>
<dbReference type="Proteomes" id="UP000178742">
    <property type="component" value="Unassembled WGS sequence"/>
</dbReference>
<dbReference type="AlphaFoldDB" id="A0A1F6M3Z9"/>
<feature type="region of interest" description="Disordered" evidence="1">
    <location>
        <begin position="1"/>
        <end position="72"/>
    </location>
</feature>
<dbReference type="EMBL" id="MFPX01000020">
    <property type="protein sequence ID" value="OGH66320.1"/>
    <property type="molecule type" value="Genomic_DNA"/>
</dbReference>
<dbReference type="InterPro" id="IPR037229">
    <property type="entry name" value="Ribosomal_bL35_sf"/>
</dbReference>
<dbReference type="Gene3D" id="4.10.410.60">
    <property type="match status" value="1"/>
</dbReference>
<evidence type="ECO:0000313" key="3">
    <source>
        <dbReference type="Proteomes" id="UP000178742"/>
    </source>
</evidence>
<gene>
    <name evidence="2" type="ORF">A3B90_01325</name>
</gene>
<comment type="caution">
    <text evidence="2">The sequence shown here is derived from an EMBL/GenBank/DDBJ whole genome shotgun (WGS) entry which is preliminary data.</text>
</comment>
<evidence type="ECO:0008006" key="4">
    <source>
        <dbReference type="Google" id="ProtNLM"/>
    </source>
</evidence>
<evidence type="ECO:0000256" key="1">
    <source>
        <dbReference type="SAM" id="MobiDB-lite"/>
    </source>
</evidence>
<name>A0A1F6M3Z9_9BACT</name>
<organism evidence="2 3">
    <name type="scientific">Candidatus Magasanikbacteria bacterium RIFCSPHIGHO2_02_FULL_41_13</name>
    <dbReference type="NCBI Taxonomy" id="1798676"/>
    <lineage>
        <taxon>Bacteria</taxon>
        <taxon>Candidatus Magasanikiibacteriota</taxon>
    </lineage>
</organism>
<feature type="compositionally biased region" description="Basic and acidic residues" evidence="1">
    <location>
        <begin position="31"/>
        <end position="40"/>
    </location>
</feature>
<protein>
    <recommendedName>
        <fullName evidence="4">50S ribosomal protein L35</fullName>
    </recommendedName>
</protein>
<dbReference type="STRING" id="1798676.A3B90_01325"/>
<accession>A0A1F6M3Z9</accession>